<evidence type="ECO:0000313" key="6">
    <source>
        <dbReference type="Proteomes" id="UP001233999"/>
    </source>
</evidence>
<evidence type="ECO:0000256" key="3">
    <source>
        <dbReference type="SAM" id="MobiDB-lite"/>
    </source>
</evidence>
<feature type="compositionally biased region" description="Polar residues" evidence="3">
    <location>
        <begin position="32"/>
        <end position="48"/>
    </location>
</feature>
<dbReference type="InterPro" id="IPR012677">
    <property type="entry name" value="Nucleotide-bd_a/b_plait_sf"/>
</dbReference>
<dbReference type="PROSITE" id="PS50102">
    <property type="entry name" value="RRM"/>
    <property type="match status" value="1"/>
</dbReference>
<dbReference type="InterPro" id="IPR000504">
    <property type="entry name" value="RRM_dom"/>
</dbReference>
<feature type="compositionally biased region" description="Basic and acidic residues" evidence="3">
    <location>
        <begin position="1"/>
        <end position="31"/>
    </location>
</feature>
<dbReference type="CDD" id="cd12432">
    <property type="entry name" value="RRM_ACINU"/>
    <property type="match status" value="1"/>
</dbReference>
<dbReference type="Proteomes" id="UP001233999">
    <property type="component" value="Unassembled WGS sequence"/>
</dbReference>
<feature type="compositionally biased region" description="Basic and acidic residues" evidence="3">
    <location>
        <begin position="112"/>
        <end position="130"/>
    </location>
</feature>
<evidence type="ECO:0000256" key="2">
    <source>
        <dbReference type="PROSITE-ProRule" id="PRU00176"/>
    </source>
</evidence>
<gene>
    <name evidence="5" type="ORF">L9F63_023422</name>
</gene>
<evidence type="ECO:0000313" key="5">
    <source>
        <dbReference type="EMBL" id="KAJ9581407.1"/>
    </source>
</evidence>
<keyword evidence="1 2" id="KW-0694">RNA-binding</keyword>
<feature type="compositionally biased region" description="Basic and acidic residues" evidence="3">
    <location>
        <begin position="296"/>
        <end position="318"/>
    </location>
</feature>
<feature type="region of interest" description="Disordered" evidence="3">
    <location>
        <begin position="1"/>
        <end position="139"/>
    </location>
</feature>
<dbReference type="GO" id="GO:0061574">
    <property type="term" value="C:ASAP complex"/>
    <property type="evidence" value="ECO:0007669"/>
    <property type="project" value="TreeGrafter"/>
</dbReference>
<dbReference type="AlphaFoldDB" id="A0AAD7ZJD3"/>
<reference evidence="5" key="1">
    <citation type="journal article" date="2023" name="IScience">
        <title>Live-bearing cockroach genome reveals convergent evolutionary mechanisms linked to viviparity in insects and beyond.</title>
        <authorList>
            <person name="Fouks B."/>
            <person name="Harrison M.C."/>
            <person name="Mikhailova A.A."/>
            <person name="Marchal E."/>
            <person name="English S."/>
            <person name="Carruthers M."/>
            <person name="Jennings E.C."/>
            <person name="Chiamaka E.L."/>
            <person name="Frigard R.A."/>
            <person name="Pippel M."/>
            <person name="Attardo G.M."/>
            <person name="Benoit J.B."/>
            <person name="Bornberg-Bauer E."/>
            <person name="Tobe S.S."/>
        </authorList>
    </citation>
    <scope>NUCLEOTIDE SEQUENCE</scope>
    <source>
        <strain evidence="5">Stay&amp;Tobe</strain>
    </source>
</reference>
<feature type="non-terminal residue" evidence="5">
    <location>
        <position position="1"/>
    </location>
</feature>
<name>A0AAD7ZJD3_DIPPU</name>
<dbReference type="PANTHER" id="PTHR46589">
    <property type="entry name" value="APOPTOTIC CHROMATIN CONDENSATION INDUCER IN THE NUCLEUS"/>
    <property type="match status" value="1"/>
</dbReference>
<dbReference type="GO" id="GO:0071011">
    <property type="term" value="C:precatalytic spliceosome"/>
    <property type="evidence" value="ECO:0007669"/>
    <property type="project" value="TreeGrafter"/>
</dbReference>
<feature type="compositionally biased region" description="Basic and acidic residues" evidence="3">
    <location>
        <begin position="356"/>
        <end position="373"/>
    </location>
</feature>
<reference evidence="5" key="2">
    <citation type="submission" date="2023-05" db="EMBL/GenBank/DDBJ databases">
        <authorList>
            <person name="Fouks B."/>
        </authorList>
    </citation>
    <scope>NUCLEOTIDE SEQUENCE</scope>
    <source>
        <strain evidence="5">Stay&amp;Tobe</strain>
        <tissue evidence="5">Testes</tissue>
    </source>
</reference>
<evidence type="ECO:0000256" key="1">
    <source>
        <dbReference type="ARBA" id="ARBA00022884"/>
    </source>
</evidence>
<dbReference type="Pfam" id="PF16294">
    <property type="entry name" value="RSB_motif"/>
    <property type="match status" value="1"/>
</dbReference>
<dbReference type="InterPro" id="IPR032552">
    <property type="entry name" value="RSB_motif"/>
</dbReference>
<feature type="compositionally biased region" description="Basic residues" evidence="3">
    <location>
        <begin position="475"/>
        <end position="487"/>
    </location>
</feature>
<feature type="region of interest" description="Disordered" evidence="3">
    <location>
        <begin position="296"/>
        <end position="401"/>
    </location>
</feature>
<dbReference type="SUPFAM" id="SSF54928">
    <property type="entry name" value="RNA-binding domain, RBD"/>
    <property type="match status" value="1"/>
</dbReference>
<feature type="region of interest" description="Disordered" evidence="3">
    <location>
        <begin position="440"/>
        <end position="487"/>
    </location>
</feature>
<dbReference type="GO" id="GO:0003723">
    <property type="term" value="F:RNA binding"/>
    <property type="evidence" value="ECO:0007669"/>
    <property type="project" value="UniProtKB-UniRule"/>
</dbReference>
<comment type="caution">
    <text evidence="5">The sequence shown here is derived from an EMBL/GenBank/DDBJ whole genome shotgun (WGS) entry which is preliminary data.</text>
</comment>
<sequence length="487" mass="56456">SQKSEVEKGETSGKKVTEDSSSHIKEDKENLSKSAQASGTGTESSQNLTRRRRWGASKISRTGKKQVLSISTDSLKNLIPGAKPVPISEVQLSPEAEVNRRETEDVEGEDSDKEKPRIKDRERETQDTVSDKPVGPTVSEPHKISVAVTDERGKSVSRKISIVSDNARTLQNSPSPPRHKSSNILFITNLVRPFTVNQLKELLARTGTIAEGGFWIDKIKSKCYVQYESETEARETRHALHGVRWPVSNPKTLCVDFGKKEDMDLAQALSEEDQIPRKTEPLKVERTIEGWVAEQVREKEREREIREHERERERTRGKERQHHVPPIESMERSRNVKVSTNVREWDLGKVGQLSPNEREPRHEEKSKERERRIRRDKTHHSRSPSPHDIPARKQKKKDEDAPAKLLDDLFRKTKSTPCIYWLPLTAEQIVVKEEMRRRHMAEHERRMAEMRKAERDRERARAQQRQQRRTGERDKRRRRTTSVSPKK</sequence>
<keyword evidence="6" id="KW-1185">Reference proteome</keyword>
<feature type="domain" description="RRM" evidence="4">
    <location>
        <begin position="183"/>
        <end position="260"/>
    </location>
</feature>
<dbReference type="GO" id="GO:0008380">
    <property type="term" value="P:RNA splicing"/>
    <property type="evidence" value="ECO:0007669"/>
    <property type="project" value="TreeGrafter"/>
</dbReference>
<dbReference type="PANTHER" id="PTHR46589:SF1">
    <property type="entry name" value="APOPTOTIC CHROMATIN CONDENSATION INDUCER IN THE NUCLEUS"/>
    <property type="match status" value="1"/>
</dbReference>
<proteinExistence type="predicted"/>
<dbReference type="Gene3D" id="3.30.70.330">
    <property type="match status" value="1"/>
</dbReference>
<evidence type="ECO:0000259" key="4">
    <source>
        <dbReference type="PROSITE" id="PS50102"/>
    </source>
</evidence>
<dbReference type="EMBL" id="JASPKZ010007929">
    <property type="protein sequence ID" value="KAJ9581407.1"/>
    <property type="molecule type" value="Genomic_DNA"/>
</dbReference>
<accession>A0AAD7ZJD3</accession>
<dbReference type="InterPro" id="IPR034257">
    <property type="entry name" value="Acinus_RRM"/>
</dbReference>
<feature type="compositionally biased region" description="Basic and acidic residues" evidence="3">
    <location>
        <begin position="440"/>
        <end position="461"/>
    </location>
</feature>
<dbReference type="InterPro" id="IPR035979">
    <property type="entry name" value="RBD_domain_sf"/>
</dbReference>
<protein>
    <recommendedName>
        <fullName evidence="4">RRM domain-containing protein</fullName>
    </recommendedName>
</protein>
<dbReference type="InterPro" id="IPR052793">
    <property type="entry name" value="EJC-associated_protein"/>
</dbReference>
<organism evidence="5 6">
    <name type="scientific">Diploptera punctata</name>
    <name type="common">Pacific beetle cockroach</name>
    <dbReference type="NCBI Taxonomy" id="6984"/>
    <lineage>
        <taxon>Eukaryota</taxon>
        <taxon>Metazoa</taxon>
        <taxon>Ecdysozoa</taxon>
        <taxon>Arthropoda</taxon>
        <taxon>Hexapoda</taxon>
        <taxon>Insecta</taxon>
        <taxon>Pterygota</taxon>
        <taxon>Neoptera</taxon>
        <taxon>Polyneoptera</taxon>
        <taxon>Dictyoptera</taxon>
        <taxon>Blattodea</taxon>
        <taxon>Blaberoidea</taxon>
        <taxon>Blaberidae</taxon>
        <taxon>Diplopterinae</taxon>
        <taxon>Diploptera</taxon>
    </lineage>
</organism>